<gene>
    <name evidence="1" type="ORF">CLIB1444_01S09010</name>
</gene>
<accession>A0ACA9Y1T4</accession>
<comment type="caution">
    <text evidence="1">The sequence shown here is derived from an EMBL/GenBank/DDBJ whole genome shotgun (WGS) entry which is preliminary data.</text>
</comment>
<evidence type="ECO:0000313" key="2">
    <source>
        <dbReference type="Proteomes" id="UP001152531"/>
    </source>
</evidence>
<reference evidence="1" key="1">
    <citation type="submission" date="2022-06" db="EMBL/GenBank/DDBJ databases">
        <authorList>
            <person name="Legras J.-L."/>
            <person name="Devillers H."/>
            <person name="Grondin C."/>
        </authorList>
    </citation>
    <scope>NUCLEOTIDE SEQUENCE</scope>
    <source>
        <strain evidence="1">CLIB 1444</strain>
    </source>
</reference>
<keyword evidence="2" id="KW-1185">Reference proteome</keyword>
<dbReference type="EMBL" id="CALSDN010000001">
    <property type="protein sequence ID" value="CAH6718540.1"/>
    <property type="molecule type" value="Genomic_DNA"/>
</dbReference>
<evidence type="ECO:0000313" key="1">
    <source>
        <dbReference type="EMBL" id="CAH6718540.1"/>
    </source>
</evidence>
<sequence length="1185" mass="134689">MTENPPINRHFRLISVNFKEAALDSPSFRASINHLDNQLLNISQWIPAVLSSMKKVPKKINELKAYLTSFIEQLSPGFVYDGVLDQEVTVPLLKQSLGVNKQLFNICMIFINYDSAPLMAFNKTFTKLYEEYLVLKAEFDTLQAKYDQYLSVYMASPKVKNSEMAIEDAIQLFNCRCDYLHASLNMVVKQTEISSVLDIEFISIVSNAWSDKVKADSSIGMLKAFERESFTILRSKSWSMAYSNAMRYLAEDVTSARTQVENSSIDLFEPSKHPDDYKSTLINNHTLDDIDEPAFEKHGYLLMKTWVTSSPKPIWVKRWVFIKSGLLGMLILSPSKTFVQETDKIGLLLMNVRYAAQEDRRFCFELKTVDQTITLQAESLLELKSWLKVFQNETQRITSLGETSEEYKVASSRYPPLITEFASTVDTIIDRQLTNTRIKNDNGQVITSSNLSSRIKSNEKFFQTSLYSRIPSIKPPLITSNTKTAIISYSIAAATALPNALTANTWGSVNWGLYYLQNSLSETDMPQNIYNGGGDPAIPQEPKDANGRLFDIKPGFGYPAEYPESKISLDVEMRALFESGVEPNEICLLSFTCLWSPNSSQELCCRCFITNNNMLLCNQALGFTSLFKTPLSKIMSVNSTIGENYDVLSINAYTDSIKVKIFTEPGKLIEHQLQFIINNRLKDKPEGLSGILNSLATLEREHINNDKSISAVNTLLSKSDTSKVNLPSIVKTDLSNEVQQFTVDYANETPLHSVHEYTIPAKAMFHVLFGDNSTIIQSSTEAEVLEIQKKPWSLAKDGKLTKCLMTTTHRSGVGNNKILVTYKIEKMVEDQYYNITYDRKSFVMFGSRFQVNYRIVIQSVNADMCTVRNYSSTTFDTNIPTNLIARLITNKFQKHELKVRHEKLTEVCKMIGKDAPLARAIYLYGQLTQSGSPLEDEAETPICRFGFRVAAINFCISPLYQVFVTVFKFLMGILDIILGYLKEITAQRLLLAMIVFLTMSNIFFLTRTAKSYWAVRRANQVSETLFNGAPAMLQRAVYLKDLQDITGFAVSDYELAEDSKTLEEFKKKSFIINFGNTVDWKQEYTDISTREFAQGLRKTFQEIGIKRHKLLIEFNLLNQMETEIAKSEWKNWLMSELQKCSYLNDNSLHEILQSNINETDLSEGLDSLKSYCESCSLELSKLNIL</sequence>
<protein>
    <submittedName>
        <fullName evidence="1">Membrane-anchored lipid-binding protein Sip3p</fullName>
    </submittedName>
</protein>
<organism evidence="1 2">
    <name type="scientific">[Candida] jaroonii</name>
    <dbReference type="NCBI Taxonomy" id="467808"/>
    <lineage>
        <taxon>Eukaryota</taxon>
        <taxon>Fungi</taxon>
        <taxon>Dikarya</taxon>
        <taxon>Ascomycota</taxon>
        <taxon>Saccharomycotina</taxon>
        <taxon>Pichiomycetes</taxon>
        <taxon>Debaryomycetaceae</taxon>
        <taxon>Yamadazyma</taxon>
    </lineage>
</organism>
<dbReference type="Proteomes" id="UP001152531">
    <property type="component" value="Unassembled WGS sequence"/>
</dbReference>
<proteinExistence type="predicted"/>
<name>A0ACA9Y1T4_9ASCO</name>